<protein>
    <submittedName>
        <fullName evidence="1">Uncharacterized protein</fullName>
    </submittedName>
</protein>
<dbReference type="Proteomes" id="UP000013051">
    <property type="component" value="Unassembled WGS sequence"/>
</dbReference>
<accession>N9VA33</accession>
<dbReference type="EMBL" id="AGYV01000002">
    <property type="protein sequence ID" value="ENY87480.1"/>
    <property type="molecule type" value="Genomic_DNA"/>
</dbReference>
<dbReference type="PROSITE" id="PS51257">
    <property type="entry name" value="PROKAR_LIPOPROTEIN"/>
    <property type="match status" value="1"/>
</dbReference>
<keyword evidence="2" id="KW-1185">Reference proteome</keyword>
<evidence type="ECO:0000313" key="1">
    <source>
        <dbReference type="EMBL" id="ENY87480.1"/>
    </source>
</evidence>
<reference evidence="1 2" key="1">
    <citation type="submission" date="2013-01" db="EMBL/GenBank/DDBJ databases">
        <title>The Genome Sequence of Clostridium innocuum 2959.</title>
        <authorList>
            <consortium name="The Broad Institute Genome Sequencing Platform"/>
            <person name="Earl A."/>
            <person name="Ward D."/>
            <person name="Feldgarden M."/>
            <person name="Gevers D."/>
            <person name="Courvalin P."/>
            <person name="Lambert T."/>
            <person name="Walker B."/>
            <person name="Young S.K."/>
            <person name="Zeng Q."/>
            <person name="Gargeya S."/>
            <person name="Fitzgerald M."/>
            <person name="Haas B."/>
            <person name="Abouelleil A."/>
            <person name="Alvarado L."/>
            <person name="Arachchi H.M."/>
            <person name="Berlin A.M."/>
            <person name="Chapman S.B."/>
            <person name="Dewar J."/>
            <person name="Goldberg J."/>
            <person name="Griggs A."/>
            <person name="Gujja S."/>
            <person name="Hansen M."/>
            <person name="Howarth C."/>
            <person name="Imamovic A."/>
            <person name="Larimer J."/>
            <person name="McCowan C."/>
            <person name="Murphy C."/>
            <person name="Neiman D."/>
            <person name="Pearson M."/>
            <person name="Priest M."/>
            <person name="Roberts A."/>
            <person name="Saif S."/>
            <person name="Shea T."/>
            <person name="Sisk P."/>
            <person name="Sykes S."/>
            <person name="Wortman J."/>
            <person name="Nusbaum C."/>
            <person name="Birren B."/>
        </authorList>
    </citation>
    <scope>NUCLEOTIDE SEQUENCE [LARGE SCALE GENOMIC DNA]</scope>
    <source>
        <strain evidence="1 2">2959</strain>
    </source>
</reference>
<organism evidence="1 2">
    <name type="scientific">[Clostridium] innocuum 2959</name>
    <dbReference type="NCBI Taxonomy" id="999413"/>
    <lineage>
        <taxon>Bacteria</taxon>
        <taxon>Bacillati</taxon>
        <taxon>Bacillota</taxon>
        <taxon>Clostridia</taxon>
        <taxon>Eubacteriales</taxon>
        <taxon>Clostridiaceae</taxon>
        <taxon>Clostridium</taxon>
    </lineage>
</organism>
<dbReference type="AlphaFoldDB" id="N9VA33"/>
<proteinExistence type="predicted"/>
<comment type="caution">
    <text evidence="1">The sequence shown here is derived from an EMBL/GenBank/DDBJ whole genome shotgun (WGS) entry which is preliminary data.</text>
</comment>
<name>N9VA33_CLOIN</name>
<evidence type="ECO:0000313" key="2">
    <source>
        <dbReference type="Proteomes" id="UP000013051"/>
    </source>
</evidence>
<dbReference type="HOGENOM" id="CLU_3395865_0_0_9"/>
<gene>
    <name evidence="1" type="ORF">HMPREF1094_01871</name>
</gene>
<sequence length="31" mass="3266">MKKIMGLFITVILILSLAACAANGTESVNSR</sequence>